<dbReference type="InterPro" id="IPR018371">
    <property type="entry name" value="Chitin-binding_1_CS"/>
</dbReference>
<evidence type="ECO:0000313" key="21">
    <source>
        <dbReference type="EMBL" id="CAI9108583.1"/>
    </source>
</evidence>
<dbReference type="GO" id="GO:0016998">
    <property type="term" value="P:cell wall macromolecule catabolic process"/>
    <property type="evidence" value="ECO:0007669"/>
    <property type="project" value="InterPro"/>
</dbReference>
<dbReference type="EMBL" id="OX459123">
    <property type="protein sequence ID" value="CAI9108583.1"/>
    <property type="molecule type" value="Genomic_DNA"/>
</dbReference>
<dbReference type="PROSITE" id="PS50941">
    <property type="entry name" value="CHIT_BIND_I_2"/>
    <property type="match status" value="1"/>
</dbReference>
<keyword evidence="8" id="KW-0732">Signal</keyword>
<keyword evidence="11" id="KW-0146">Chitin degradation</keyword>
<dbReference type="EC" id="3.2.1.14" evidence="5"/>
<dbReference type="AlphaFoldDB" id="A0AAV1DPF5"/>
<feature type="disulfide bond" evidence="17">
    <location>
        <begin position="135"/>
        <end position="184"/>
    </location>
</feature>
<dbReference type="GO" id="GO:0008843">
    <property type="term" value="F:endochitinase activity"/>
    <property type="evidence" value="ECO:0007669"/>
    <property type="project" value="UniProtKB-EC"/>
</dbReference>
<dbReference type="FunFam" id="3.30.20.10:FF:000001">
    <property type="entry name" value="Endochitinase (Chitinase)"/>
    <property type="match status" value="1"/>
</dbReference>
<dbReference type="Gene3D" id="3.30.60.10">
    <property type="entry name" value="Endochitinase-like"/>
    <property type="match status" value="1"/>
</dbReference>
<feature type="disulfide bond" evidence="17">
    <location>
        <begin position="197"/>
        <end position="206"/>
    </location>
</feature>
<evidence type="ECO:0000256" key="10">
    <source>
        <dbReference type="ARBA" id="ARBA00022821"/>
    </source>
</evidence>
<comment type="caution">
    <text evidence="18">Lacks conserved residue(s) required for the propagation of feature annotation.</text>
</comment>
<dbReference type="Gene3D" id="1.10.530.10">
    <property type="match status" value="1"/>
</dbReference>
<keyword evidence="6" id="KW-0926">Vacuole</keyword>
<proteinExistence type="inferred from homology"/>
<evidence type="ECO:0000256" key="2">
    <source>
        <dbReference type="ARBA" id="ARBA00003102"/>
    </source>
</evidence>
<dbReference type="InterPro" id="IPR000726">
    <property type="entry name" value="Glyco_hydro_19_cat"/>
</dbReference>
<dbReference type="GO" id="GO:0000272">
    <property type="term" value="P:polysaccharide catabolic process"/>
    <property type="evidence" value="ECO:0007669"/>
    <property type="project" value="UniProtKB-KW"/>
</dbReference>
<keyword evidence="12 17" id="KW-1015">Disulfide bond</keyword>
<dbReference type="Pfam" id="PF00187">
    <property type="entry name" value="Chitin_bind_1"/>
    <property type="match status" value="1"/>
</dbReference>
<dbReference type="Pfam" id="PF00182">
    <property type="entry name" value="Glyco_hydro_19"/>
    <property type="match status" value="1"/>
</dbReference>
<dbReference type="PROSITE" id="PS00774">
    <property type="entry name" value="CHITINASE_19_2"/>
    <property type="match status" value="1"/>
</dbReference>
<dbReference type="PANTHER" id="PTHR22595:SF193">
    <property type="entry name" value="ENDOCHITINASE EP3"/>
    <property type="match status" value="1"/>
</dbReference>
<evidence type="ECO:0000256" key="17">
    <source>
        <dbReference type="PIRSR" id="PIRSR001060-2"/>
    </source>
</evidence>
<keyword evidence="22" id="KW-1185">Reference proteome</keyword>
<comment type="similarity">
    <text evidence="4">Belongs to the glycosyl hydrolase 19 family. Chitinase class I subfamily.</text>
</comment>
<dbReference type="GO" id="GO:0008061">
    <property type="term" value="F:chitin binding"/>
    <property type="evidence" value="ECO:0007669"/>
    <property type="project" value="UniProtKB-UniRule"/>
</dbReference>
<reference evidence="21" key="1">
    <citation type="submission" date="2023-03" db="EMBL/GenBank/DDBJ databases">
        <authorList>
            <person name="Julca I."/>
        </authorList>
    </citation>
    <scope>NUCLEOTIDE SEQUENCE</scope>
</reference>
<evidence type="ECO:0000256" key="1">
    <source>
        <dbReference type="ARBA" id="ARBA00000822"/>
    </source>
</evidence>
<dbReference type="PROSITE" id="PS00026">
    <property type="entry name" value="CHIT_BIND_I_1"/>
    <property type="match status" value="1"/>
</dbReference>
<dbReference type="Gene3D" id="3.30.20.10">
    <property type="entry name" value="Endochitinase, domain 2"/>
    <property type="match status" value="1"/>
</dbReference>
<keyword evidence="15" id="KW-0624">Polysaccharide degradation</keyword>
<evidence type="ECO:0000256" key="18">
    <source>
        <dbReference type="PROSITE-ProRule" id="PRU00261"/>
    </source>
</evidence>
<evidence type="ECO:0000256" key="4">
    <source>
        <dbReference type="ARBA" id="ARBA00009373"/>
    </source>
</evidence>
<dbReference type="PIRSF" id="PIRSF001060">
    <property type="entry name" value="Endochitinase"/>
    <property type="match status" value="1"/>
</dbReference>
<keyword evidence="7 18" id="KW-0147">Chitin-binding</keyword>
<dbReference type="InterPro" id="IPR023346">
    <property type="entry name" value="Lysozyme-like_dom_sf"/>
</dbReference>
<evidence type="ECO:0000256" key="8">
    <source>
        <dbReference type="ARBA" id="ARBA00022729"/>
    </source>
</evidence>
<evidence type="ECO:0000256" key="6">
    <source>
        <dbReference type="ARBA" id="ARBA00022554"/>
    </source>
</evidence>
<keyword evidence="10" id="KW-0611">Plant defense</keyword>
<dbReference type="FunFam" id="1.10.530.10:FF:000052">
    <property type="entry name" value="Endochitinase PR4"/>
    <property type="match status" value="1"/>
</dbReference>
<dbReference type="InterPro" id="IPR001002">
    <property type="entry name" value="Chitin-bd_1"/>
</dbReference>
<evidence type="ECO:0000256" key="16">
    <source>
        <dbReference type="PIRSR" id="PIRSR001060-1"/>
    </source>
</evidence>
<comment type="subcellular location">
    <subcellularLocation>
        <location evidence="3">Vacuole</location>
    </subcellularLocation>
</comment>
<dbReference type="SUPFAM" id="SSF53955">
    <property type="entry name" value="Lysozyme-like"/>
    <property type="match status" value="1"/>
</dbReference>
<dbReference type="Proteomes" id="UP001161247">
    <property type="component" value="Chromosome 6"/>
</dbReference>
<dbReference type="PROSITE" id="PS00773">
    <property type="entry name" value="CHITINASE_19_1"/>
    <property type="match status" value="1"/>
</dbReference>
<evidence type="ECO:0000256" key="5">
    <source>
        <dbReference type="ARBA" id="ARBA00012729"/>
    </source>
</evidence>
<evidence type="ECO:0000256" key="13">
    <source>
        <dbReference type="ARBA" id="ARBA00023277"/>
    </source>
</evidence>
<dbReference type="GO" id="GO:0005773">
    <property type="term" value="C:vacuole"/>
    <property type="evidence" value="ECO:0007669"/>
    <property type="project" value="UniProtKB-SubCell"/>
</dbReference>
<evidence type="ECO:0000259" key="20">
    <source>
        <dbReference type="PROSITE" id="PS50941"/>
    </source>
</evidence>
<accession>A0AAV1DPF5</accession>
<feature type="disulfide bond" evidence="17">
    <location>
        <begin position="285"/>
        <end position="317"/>
    </location>
</feature>
<evidence type="ECO:0000256" key="11">
    <source>
        <dbReference type="ARBA" id="ARBA00023024"/>
    </source>
</evidence>
<evidence type="ECO:0000256" key="12">
    <source>
        <dbReference type="ARBA" id="ARBA00023157"/>
    </source>
</evidence>
<feature type="transmembrane region" description="Helical" evidence="19">
    <location>
        <begin position="51"/>
        <end position="71"/>
    </location>
</feature>
<keyword evidence="19" id="KW-1133">Transmembrane helix</keyword>
<feature type="disulfide bond" evidence="17 18">
    <location>
        <begin position="82"/>
        <end position="96"/>
    </location>
</feature>
<evidence type="ECO:0000256" key="19">
    <source>
        <dbReference type="SAM" id="Phobius"/>
    </source>
</evidence>
<evidence type="ECO:0000256" key="7">
    <source>
        <dbReference type="ARBA" id="ARBA00022669"/>
    </source>
</evidence>
<evidence type="ECO:0000256" key="15">
    <source>
        <dbReference type="ARBA" id="ARBA00023326"/>
    </source>
</evidence>
<keyword evidence="19" id="KW-0472">Membrane</keyword>
<dbReference type="PANTHER" id="PTHR22595">
    <property type="entry name" value="CHITINASE-RELATED"/>
    <property type="match status" value="1"/>
</dbReference>
<dbReference type="CDD" id="cd00325">
    <property type="entry name" value="chitinase_GH19"/>
    <property type="match status" value="1"/>
</dbReference>
<comment type="function">
    <text evidence="2">Defense against chitin-containing fungal pathogens.</text>
</comment>
<keyword evidence="13" id="KW-0119">Carbohydrate metabolism</keyword>
<evidence type="ECO:0000313" key="22">
    <source>
        <dbReference type="Proteomes" id="UP001161247"/>
    </source>
</evidence>
<feature type="active site" description="Proton donor" evidence="16">
    <location>
        <position position="179"/>
    </location>
</feature>
<evidence type="ECO:0000256" key="14">
    <source>
        <dbReference type="ARBA" id="ARBA00023295"/>
    </source>
</evidence>
<sequence>MRYVLTYSTEPSNNTINNPLCSYAPFQFTEINPNQIPKKGKKVKMVAKNSSLVFVFSILLLVVVGSFPQLISGQNCGCNGLCCSQYGYCGTGNDYCGDGCQEGPCYSSGGGGSGVADIVTDPFFNGIANQADSSCEGKGFYTRSAFLNAANSYPGFGTTGSSDDAKREIAAFFAHATHETGHFCYINEINGATRDYCDETNTQYPCVQGQGYYGRGPLQLSWNFNYGPAGNSIGFDGLGNPGIVAQDNVISFKTGLWFWMNNCHSVINSQGFGATIQAINGAIECSGGNTAAVNARVGYYTDYCNQLGVNPGPNLYC</sequence>
<organism evidence="21 22">
    <name type="scientific">Oldenlandia corymbosa var. corymbosa</name>
    <dbReference type="NCBI Taxonomy" id="529605"/>
    <lineage>
        <taxon>Eukaryota</taxon>
        <taxon>Viridiplantae</taxon>
        <taxon>Streptophyta</taxon>
        <taxon>Embryophyta</taxon>
        <taxon>Tracheophyta</taxon>
        <taxon>Spermatophyta</taxon>
        <taxon>Magnoliopsida</taxon>
        <taxon>eudicotyledons</taxon>
        <taxon>Gunneridae</taxon>
        <taxon>Pentapetalae</taxon>
        <taxon>asterids</taxon>
        <taxon>lamiids</taxon>
        <taxon>Gentianales</taxon>
        <taxon>Rubiaceae</taxon>
        <taxon>Rubioideae</taxon>
        <taxon>Spermacoceae</taxon>
        <taxon>Hedyotis-Oldenlandia complex</taxon>
        <taxon>Oldenlandia</taxon>
    </lineage>
</organism>
<dbReference type="GO" id="GO:0006032">
    <property type="term" value="P:chitin catabolic process"/>
    <property type="evidence" value="ECO:0007669"/>
    <property type="project" value="UniProtKB-KW"/>
</dbReference>
<keyword evidence="19" id="KW-0812">Transmembrane</keyword>
<feature type="disulfide bond" evidence="17">
    <location>
        <begin position="78"/>
        <end position="89"/>
    </location>
</feature>
<gene>
    <name evidence="21" type="ORF">OLC1_LOCUS16647</name>
</gene>
<evidence type="ECO:0000256" key="3">
    <source>
        <dbReference type="ARBA" id="ARBA00004116"/>
    </source>
</evidence>
<dbReference type="CDD" id="cd00035">
    <property type="entry name" value="ChtBD1"/>
    <property type="match status" value="1"/>
</dbReference>
<protein>
    <recommendedName>
        <fullName evidence="5">chitinase</fullName>
        <ecNumber evidence="5">3.2.1.14</ecNumber>
    </recommendedName>
</protein>
<dbReference type="SUPFAM" id="SSF57016">
    <property type="entry name" value="Plant lectins/antimicrobial peptides"/>
    <property type="match status" value="1"/>
</dbReference>
<keyword evidence="9" id="KW-0378">Hydrolase</keyword>
<dbReference type="GO" id="GO:0006952">
    <property type="term" value="P:defense response"/>
    <property type="evidence" value="ECO:0007669"/>
    <property type="project" value="UniProtKB-KW"/>
</dbReference>
<dbReference type="InterPro" id="IPR016283">
    <property type="entry name" value="Glyco_hydro_19"/>
</dbReference>
<name>A0AAV1DPF5_OLDCO</name>
<keyword evidence="14" id="KW-0326">Glycosidase</keyword>
<dbReference type="InterPro" id="IPR036861">
    <property type="entry name" value="Endochitinase-like_sf"/>
</dbReference>
<evidence type="ECO:0000256" key="9">
    <source>
        <dbReference type="ARBA" id="ARBA00022801"/>
    </source>
</evidence>
<dbReference type="SMART" id="SM00270">
    <property type="entry name" value="ChtBD1"/>
    <property type="match status" value="1"/>
</dbReference>
<feature type="domain" description="Chitin-binding type-1" evidence="20">
    <location>
        <begin position="73"/>
        <end position="107"/>
    </location>
</feature>
<comment type="catalytic activity">
    <reaction evidence="1">
        <text>Random endo-hydrolysis of N-acetyl-beta-D-glucosaminide (1-&gt;4)-beta-linkages in chitin and chitodextrins.</text>
        <dbReference type="EC" id="3.2.1.14"/>
    </reaction>
</comment>